<accession>A0ABQ8UKP4</accession>
<sequence length="167" mass="18551">MSDSAADPTVLPQPPKNPLGQELDPKEVFDLIRGIHDPEYPNTLEELNIVKPEFIKVNNQRRCITIQFTPTIPHCTMCMLIGLCIKTRLDRSLPMKYKSHIFITPGTHEDADAVNKQLDDKERVAAALENPRLRQVVDKSLIYCDAPEGAPAKPAAEAEPKSEAPAS</sequence>
<protein>
    <submittedName>
        <fullName evidence="3">Mitotic spindle-associated MMXD complex subunit MIP18</fullName>
    </submittedName>
</protein>
<proteinExistence type="inferred from homology"/>
<reference evidence="3" key="1">
    <citation type="journal article" date="2022" name="bioRxiv">
        <title>Genomics of Preaxostyla Flagellates Illuminates Evolutionary Transitions and the Path Towards Mitochondrial Loss.</title>
        <authorList>
            <person name="Novak L.V.F."/>
            <person name="Treitli S.C."/>
            <person name="Pyrih J."/>
            <person name="Halakuc P."/>
            <person name="Pipaliya S.V."/>
            <person name="Vacek V."/>
            <person name="Brzon O."/>
            <person name="Soukal P."/>
            <person name="Eme L."/>
            <person name="Dacks J.B."/>
            <person name="Karnkowska A."/>
            <person name="Elias M."/>
            <person name="Hampl V."/>
        </authorList>
    </citation>
    <scope>NUCLEOTIDE SEQUENCE</scope>
    <source>
        <strain evidence="3">RCP-MX</strain>
    </source>
</reference>
<feature type="region of interest" description="Disordered" evidence="2">
    <location>
        <begin position="1"/>
        <end position="22"/>
    </location>
</feature>
<evidence type="ECO:0000313" key="4">
    <source>
        <dbReference type="Proteomes" id="UP001141327"/>
    </source>
</evidence>
<name>A0ABQ8UKP4_9EUKA</name>
<evidence type="ECO:0000256" key="1">
    <source>
        <dbReference type="ARBA" id="ARBA00010381"/>
    </source>
</evidence>
<dbReference type="Proteomes" id="UP001141327">
    <property type="component" value="Unassembled WGS sequence"/>
</dbReference>
<dbReference type="InterPro" id="IPR034904">
    <property type="entry name" value="FSCA_dom_sf"/>
</dbReference>
<dbReference type="PANTHER" id="PTHR12377">
    <property type="entry name" value="CYTOSOLIC IRON-SULFUR ASSEMBLY COMPONENT 2B-RELATED"/>
    <property type="match status" value="1"/>
</dbReference>
<dbReference type="InterPro" id="IPR039796">
    <property type="entry name" value="MIP18"/>
</dbReference>
<comment type="caution">
    <text evidence="3">The sequence shown here is derived from an EMBL/GenBank/DDBJ whole genome shotgun (WGS) entry which is preliminary data.</text>
</comment>
<dbReference type="Gene3D" id="6.10.250.1280">
    <property type="match status" value="1"/>
</dbReference>
<organism evidence="3 4">
    <name type="scientific">Paratrimastix pyriformis</name>
    <dbReference type="NCBI Taxonomy" id="342808"/>
    <lineage>
        <taxon>Eukaryota</taxon>
        <taxon>Metamonada</taxon>
        <taxon>Preaxostyla</taxon>
        <taxon>Paratrimastigidae</taxon>
        <taxon>Paratrimastix</taxon>
    </lineage>
</organism>
<dbReference type="Gene3D" id="3.30.300.130">
    <property type="entry name" value="Fe-S cluster assembly (FSCA)"/>
    <property type="match status" value="1"/>
</dbReference>
<evidence type="ECO:0000313" key="3">
    <source>
        <dbReference type="EMBL" id="KAJ4458521.1"/>
    </source>
</evidence>
<dbReference type="SUPFAM" id="SSF117916">
    <property type="entry name" value="Fe-S cluster assembly (FSCA) domain-like"/>
    <property type="match status" value="1"/>
</dbReference>
<dbReference type="EMBL" id="JAPMOS010000028">
    <property type="protein sequence ID" value="KAJ4458521.1"/>
    <property type="molecule type" value="Genomic_DNA"/>
</dbReference>
<evidence type="ECO:0000256" key="2">
    <source>
        <dbReference type="SAM" id="MobiDB-lite"/>
    </source>
</evidence>
<comment type="similarity">
    <text evidence="1">Belongs to the MIP18 family.</text>
</comment>
<keyword evidence="4" id="KW-1185">Reference proteome</keyword>
<gene>
    <name evidence="3" type="ORF">PAPYR_5718</name>
</gene>